<dbReference type="PROSITE" id="PS51645">
    <property type="entry name" value="PHR_CRY_ALPHA_BETA"/>
    <property type="match status" value="1"/>
</dbReference>
<dbReference type="InterPro" id="IPR005101">
    <property type="entry name" value="Cryptochr/Photolyase_FAD-bd"/>
</dbReference>
<comment type="cofactor">
    <cofactor evidence="1">
        <name>FAD</name>
        <dbReference type="ChEBI" id="CHEBI:57692"/>
    </cofactor>
</comment>
<dbReference type="GO" id="GO:0003904">
    <property type="term" value="F:deoxyribodipyrimidine photo-lyase activity"/>
    <property type="evidence" value="ECO:0007669"/>
    <property type="project" value="TreeGrafter"/>
</dbReference>
<dbReference type="Pfam" id="PF03441">
    <property type="entry name" value="FAD_binding_7"/>
    <property type="match status" value="1"/>
</dbReference>
<keyword evidence="3" id="KW-0274">FAD</keyword>
<accession>A0A6C0EUS3</accession>
<name>A0A6C0EUS3_9ZZZZ</name>
<reference evidence="6" key="1">
    <citation type="journal article" date="2020" name="Nature">
        <title>Giant virus diversity and host interactions through global metagenomics.</title>
        <authorList>
            <person name="Schulz F."/>
            <person name="Roux S."/>
            <person name="Paez-Espino D."/>
            <person name="Jungbluth S."/>
            <person name="Walsh D.A."/>
            <person name="Denef V.J."/>
            <person name="McMahon K.D."/>
            <person name="Konstantinidis K.T."/>
            <person name="Eloe-Fadrosh E.A."/>
            <person name="Kyrpides N.C."/>
            <person name="Woyke T."/>
        </authorList>
    </citation>
    <scope>NUCLEOTIDE SEQUENCE</scope>
    <source>
        <strain evidence="6">GVMAG-M-3300009155-2</strain>
    </source>
</reference>
<dbReference type="PANTHER" id="PTHR11455:SF9">
    <property type="entry name" value="CRYPTOCHROME CIRCADIAN CLOCK 5 ISOFORM X1"/>
    <property type="match status" value="1"/>
</dbReference>
<sequence length="465" mass="55033">MKIQFENGLFIFRRDFRIVDNNGLNLLNEQCKNIYTIFIFTPEQVGSNNDYKSDNSVQFMIESLQDLEKKIKTAGGHLYTFYGHNEKVIDECISKFNIDIVCYNIDYSPYAKERDAKIVNLCEKRQTYVMYDYDYYLHTPDQIVSGSGNPYVKFTPYYEAALKTKVDQPKQMRNLHLTSFKNNKTQTHLTSEISLDKAMNKFTKINSDILVRGGRDEAIRVLRKAITSQKHYNKTHNHLSENTSLLSAYIKFGCLSIREIYKSFRHNRDFIRQLFWRDFYGQILYNNPKVLGYAMKPSYNKIKWHHNEKWMNAWKNGTTGFPIVDAGMRQLNTTGYCHNRARLIVASFLIKTLLIDWRKGEKIFAEKLTDYDPASNNGNWQWCASTGADSQPFFRIFNPWLQQEEHDPDCEYIKKWVPELAELEPKIIHTWYKEWGSHKEVKYNKPICNYEEQKEKALKMYKAIF</sequence>
<keyword evidence="4" id="KW-0157">Chromophore</keyword>
<dbReference type="Gene3D" id="1.25.40.80">
    <property type="match status" value="1"/>
</dbReference>
<evidence type="ECO:0000256" key="1">
    <source>
        <dbReference type="ARBA" id="ARBA00001974"/>
    </source>
</evidence>
<dbReference type="InterPro" id="IPR018394">
    <property type="entry name" value="DNA_photolyase_1_CS_C"/>
</dbReference>
<evidence type="ECO:0000313" key="6">
    <source>
        <dbReference type="EMBL" id="QHT31035.1"/>
    </source>
</evidence>
<dbReference type="Gene3D" id="1.10.579.10">
    <property type="entry name" value="DNA Cyclobutane Dipyrimidine Photolyase, subunit A, domain 3"/>
    <property type="match status" value="1"/>
</dbReference>
<feature type="domain" description="Photolyase/cryptochrome alpha/beta" evidence="5">
    <location>
        <begin position="6"/>
        <end position="137"/>
    </location>
</feature>
<dbReference type="SUPFAM" id="SSF48173">
    <property type="entry name" value="Cryptochrome/photolyase FAD-binding domain"/>
    <property type="match status" value="1"/>
</dbReference>
<dbReference type="EMBL" id="MN738915">
    <property type="protein sequence ID" value="QHT31035.1"/>
    <property type="molecule type" value="Genomic_DNA"/>
</dbReference>
<dbReference type="InterPro" id="IPR002081">
    <property type="entry name" value="Cryptochrome/DNA_photolyase_1"/>
</dbReference>
<dbReference type="InterPro" id="IPR006050">
    <property type="entry name" value="DNA_photolyase_N"/>
</dbReference>
<dbReference type="PRINTS" id="PR00147">
    <property type="entry name" value="DNAPHOTLYASE"/>
</dbReference>
<dbReference type="AlphaFoldDB" id="A0A6C0EUS3"/>
<dbReference type="GO" id="GO:0071949">
    <property type="term" value="F:FAD binding"/>
    <property type="evidence" value="ECO:0007669"/>
    <property type="project" value="TreeGrafter"/>
</dbReference>
<evidence type="ECO:0000256" key="4">
    <source>
        <dbReference type="ARBA" id="ARBA00022991"/>
    </source>
</evidence>
<dbReference type="PANTHER" id="PTHR11455">
    <property type="entry name" value="CRYPTOCHROME"/>
    <property type="match status" value="1"/>
</dbReference>
<dbReference type="PROSITE" id="PS00691">
    <property type="entry name" value="DNA_PHOTOLYASES_1_2"/>
    <property type="match status" value="1"/>
</dbReference>
<dbReference type="GO" id="GO:0006139">
    <property type="term" value="P:nucleobase-containing compound metabolic process"/>
    <property type="evidence" value="ECO:0007669"/>
    <property type="project" value="UniProtKB-ARBA"/>
</dbReference>
<evidence type="ECO:0000256" key="3">
    <source>
        <dbReference type="ARBA" id="ARBA00022827"/>
    </source>
</evidence>
<dbReference type="InterPro" id="IPR014729">
    <property type="entry name" value="Rossmann-like_a/b/a_fold"/>
</dbReference>
<protein>
    <recommendedName>
        <fullName evidence="5">Photolyase/cryptochrome alpha/beta domain-containing protein</fullName>
    </recommendedName>
</protein>
<organism evidence="6">
    <name type="scientific">viral metagenome</name>
    <dbReference type="NCBI Taxonomy" id="1070528"/>
    <lineage>
        <taxon>unclassified sequences</taxon>
        <taxon>metagenomes</taxon>
        <taxon>organismal metagenomes</taxon>
    </lineage>
</organism>
<dbReference type="PROSITE" id="PS00394">
    <property type="entry name" value="DNA_PHOTOLYASES_1_1"/>
    <property type="match status" value="1"/>
</dbReference>
<dbReference type="GO" id="GO:0003677">
    <property type="term" value="F:DNA binding"/>
    <property type="evidence" value="ECO:0007669"/>
    <property type="project" value="TreeGrafter"/>
</dbReference>
<proteinExistence type="predicted"/>
<dbReference type="Gene3D" id="3.40.50.620">
    <property type="entry name" value="HUPs"/>
    <property type="match status" value="1"/>
</dbReference>
<dbReference type="InterPro" id="IPR036134">
    <property type="entry name" value="Crypto/Photolyase_FAD-like_sf"/>
</dbReference>
<dbReference type="SUPFAM" id="SSF52425">
    <property type="entry name" value="Cryptochrome/photolyase, N-terminal domain"/>
    <property type="match status" value="1"/>
</dbReference>
<keyword evidence="2" id="KW-0285">Flavoprotein</keyword>
<dbReference type="Pfam" id="PF00875">
    <property type="entry name" value="DNA_photolyase"/>
    <property type="match status" value="1"/>
</dbReference>
<dbReference type="GO" id="GO:0006950">
    <property type="term" value="P:response to stress"/>
    <property type="evidence" value="ECO:0007669"/>
    <property type="project" value="UniProtKB-ARBA"/>
</dbReference>
<evidence type="ECO:0000259" key="5">
    <source>
        <dbReference type="PROSITE" id="PS51645"/>
    </source>
</evidence>
<evidence type="ECO:0000256" key="2">
    <source>
        <dbReference type="ARBA" id="ARBA00022630"/>
    </source>
</evidence>
<dbReference type="InterPro" id="IPR036155">
    <property type="entry name" value="Crypto/Photolyase_N_sf"/>
</dbReference>